<feature type="compositionally biased region" description="Low complexity" evidence="1">
    <location>
        <begin position="196"/>
        <end position="232"/>
    </location>
</feature>
<accession>A0A812G0Y3</accession>
<proteinExistence type="predicted"/>
<name>A0A812G0Y3_9DINO</name>
<feature type="compositionally biased region" description="Basic and acidic residues" evidence="1">
    <location>
        <begin position="154"/>
        <end position="164"/>
    </location>
</feature>
<feature type="region of interest" description="Disordered" evidence="1">
    <location>
        <begin position="150"/>
        <end position="232"/>
    </location>
</feature>
<evidence type="ECO:0000313" key="3">
    <source>
        <dbReference type="Proteomes" id="UP000604046"/>
    </source>
</evidence>
<protein>
    <submittedName>
        <fullName evidence="2">Uncharacterized protein</fullName>
    </submittedName>
</protein>
<reference evidence="2" key="1">
    <citation type="submission" date="2021-02" db="EMBL/GenBank/DDBJ databases">
        <authorList>
            <person name="Dougan E. K."/>
            <person name="Rhodes N."/>
            <person name="Thang M."/>
            <person name="Chan C."/>
        </authorList>
    </citation>
    <scope>NUCLEOTIDE SEQUENCE</scope>
</reference>
<gene>
    <name evidence="2" type="ORF">SNAT2548_LOCUS47</name>
</gene>
<evidence type="ECO:0000313" key="2">
    <source>
        <dbReference type="EMBL" id="CAE6909537.1"/>
    </source>
</evidence>
<dbReference type="OrthoDB" id="10316541at2759"/>
<sequence length="291" mass="32548">MLSLAMQITFEQQWSPEKSPVPRSVTAPPRRLGRWPSSKSLTRMRSPTRIVVQTLPPARLQPLGSDTPKTPVTVARHYSQSQPLSATLPLQVVIAHERACKSPVRESHERAEPVRFISASGNVAAHERGRKNVGRETLGEHVETVRFISASGSHARELSLEKPARPAPPPQSVRQATYRATSSERQPKTPQMPCRTSQPRYQYSPQPRQTHQVIQPQQPQQPAQQPAQPLAQSPPRYQLLAHQQSPQPRVQYFNPASYAQTAPMVVPRLPGTNLTVLPPQTVVWPGQPRRE</sequence>
<evidence type="ECO:0000256" key="1">
    <source>
        <dbReference type="SAM" id="MobiDB-lite"/>
    </source>
</evidence>
<comment type="caution">
    <text evidence="2">The sequence shown here is derived from an EMBL/GenBank/DDBJ whole genome shotgun (WGS) entry which is preliminary data.</text>
</comment>
<dbReference type="AlphaFoldDB" id="A0A812G0Y3"/>
<dbReference type="EMBL" id="CAJNDS010000001">
    <property type="protein sequence ID" value="CAE6909537.1"/>
    <property type="molecule type" value="Genomic_DNA"/>
</dbReference>
<feature type="compositionally biased region" description="Polar residues" evidence="1">
    <location>
        <begin position="172"/>
        <end position="184"/>
    </location>
</feature>
<keyword evidence="3" id="KW-1185">Reference proteome</keyword>
<dbReference type="Proteomes" id="UP000604046">
    <property type="component" value="Unassembled WGS sequence"/>
</dbReference>
<organism evidence="2 3">
    <name type="scientific">Symbiodinium natans</name>
    <dbReference type="NCBI Taxonomy" id="878477"/>
    <lineage>
        <taxon>Eukaryota</taxon>
        <taxon>Sar</taxon>
        <taxon>Alveolata</taxon>
        <taxon>Dinophyceae</taxon>
        <taxon>Suessiales</taxon>
        <taxon>Symbiodiniaceae</taxon>
        <taxon>Symbiodinium</taxon>
    </lineage>
</organism>
<feature type="region of interest" description="Disordered" evidence="1">
    <location>
        <begin position="13"/>
        <end position="46"/>
    </location>
</feature>